<comment type="similarity">
    <text evidence="2">Belongs to the SspH family.</text>
</comment>
<dbReference type="Proteomes" id="UP000217696">
    <property type="component" value="Chromosome"/>
</dbReference>
<organism evidence="4 5">
    <name type="scientific">Aneurinibacillus soli</name>
    <dbReference type="NCBI Taxonomy" id="1500254"/>
    <lineage>
        <taxon>Bacteria</taxon>
        <taxon>Bacillati</taxon>
        <taxon>Bacillota</taxon>
        <taxon>Bacilli</taxon>
        <taxon>Bacillales</taxon>
        <taxon>Paenibacillaceae</taxon>
        <taxon>Aneurinibacillus group</taxon>
        <taxon>Aneurinibacillus</taxon>
    </lineage>
</organism>
<gene>
    <name evidence="4" type="primary">sspH_1</name>
    <name evidence="4" type="ORF">CB4_00062</name>
</gene>
<dbReference type="Pfam" id="PF08141">
    <property type="entry name" value="SspH"/>
    <property type="match status" value="1"/>
</dbReference>
<dbReference type="GO" id="GO:0042601">
    <property type="term" value="C:endospore-forming forespore"/>
    <property type="evidence" value="ECO:0007669"/>
    <property type="project" value="InterPro"/>
</dbReference>
<evidence type="ECO:0000313" key="4">
    <source>
        <dbReference type="EMBL" id="BAU26002.1"/>
    </source>
</evidence>
<dbReference type="AlphaFoldDB" id="A0A0U5AUY1"/>
<dbReference type="HAMAP" id="MF_00667">
    <property type="entry name" value="SspH"/>
    <property type="match status" value="1"/>
</dbReference>
<accession>A0A0U5AUY1</accession>
<dbReference type="NCBIfam" id="TIGR02861">
    <property type="entry name" value="SASP_H"/>
    <property type="match status" value="1"/>
</dbReference>
<keyword evidence="3" id="KW-0749">Sporulation</keyword>
<proteinExistence type="inferred from homology"/>
<evidence type="ECO:0000256" key="1">
    <source>
        <dbReference type="ARBA" id="ARBA00004288"/>
    </source>
</evidence>
<dbReference type="InterPro" id="IPR012610">
    <property type="entry name" value="SASP_SspH"/>
</dbReference>
<sequence>MDSKRAQEIMQAHDKIRVHFEGMPIWIDNVDERSKTARVHTMENREDKKTVALSELEEMKD</sequence>
<name>A0A0U5AUY1_9BACL</name>
<dbReference type="EMBL" id="AP017312">
    <property type="protein sequence ID" value="BAU26002.1"/>
    <property type="molecule type" value="Genomic_DNA"/>
</dbReference>
<dbReference type="OrthoDB" id="1683648at2"/>
<comment type="subcellular location">
    <subcellularLocation>
        <location evidence="1">Spore core</location>
    </subcellularLocation>
</comment>
<keyword evidence="5" id="KW-1185">Reference proteome</keyword>
<protein>
    <submittedName>
        <fullName evidence="4">Small, acid-soluble spore protein H</fullName>
    </submittedName>
</protein>
<dbReference type="KEGG" id="asoc:CB4_00062"/>
<evidence type="ECO:0000256" key="2">
    <source>
        <dbReference type="ARBA" id="ARBA00006573"/>
    </source>
</evidence>
<dbReference type="GO" id="GO:0030436">
    <property type="term" value="P:asexual sporulation"/>
    <property type="evidence" value="ECO:0007669"/>
    <property type="project" value="InterPro"/>
</dbReference>
<evidence type="ECO:0000313" key="5">
    <source>
        <dbReference type="Proteomes" id="UP000217696"/>
    </source>
</evidence>
<reference evidence="4 5" key="1">
    <citation type="submission" date="2015-12" db="EMBL/GenBank/DDBJ databases">
        <title>Genome sequence of Aneurinibacillus soli.</title>
        <authorList>
            <person name="Lee J.S."/>
            <person name="Lee K.C."/>
            <person name="Kim K.K."/>
            <person name="Lee B.W."/>
        </authorList>
    </citation>
    <scope>NUCLEOTIDE SEQUENCE [LARGE SCALE GENOMIC DNA]</scope>
    <source>
        <strain evidence="4 5">CB4</strain>
    </source>
</reference>
<dbReference type="GO" id="GO:0030435">
    <property type="term" value="P:sporulation resulting in formation of a cellular spore"/>
    <property type="evidence" value="ECO:0007669"/>
    <property type="project" value="UniProtKB-KW"/>
</dbReference>
<evidence type="ECO:0000256" key="3">
    <source>
        <dbReference type="ARBA" id="ARBA00022969"/>
    </source>
</evidence>
<dbReference type="RefSeq" id="WP_096463090.1">
    <property type="nucleotide sequence ID" value="NZ_AP017312.1"/>
</dbReference>